<keyword evidence="3" id="KW-1133">Transmembrane helix</keyword>
<evidence type="ECO:0000256" key="3">
    <source>
        <dbReference type="SAM" id="Phobius"/>
    </source>
</evidence>
<reference evidence="5" key="1">
    <citation type="submission" date="2016-08" db="EMBL/GenBank/DDBJ databases">
        <authorList>
            <person name="Varghese N."/>
            <person name="Submissions Spin"/>
        </authorList>
    </citation>
    <scope>NUCLEOTIDE SEQUENCE [LARGE SCALE GENOMIC DNA]</scope>
    <source>
        <strain evidence="5">R-52791</strain>
    </source>
</reference>
<dbReference type="SUPFAM" id="SSF56601">
    <property type="entry name" value="beta-lactamase/transpeptidase-like"/>
    <property type="match status" value="1"/>
</dbReference>
<keyword evidence="3" id="KW-0812">Transmembrane</keyword>
<keyword evidence="2" id="KW-0378">Hydrolase</keyword>
<dbReference type="Proteomes" id="UP000242610">
    <property type="component" value="Unassembled WGS sequence"/>
</dbReference>
<protein>
    <submittedName>
        <fullName evidence="4">D-alanyl-D-alanine carboxypeptidase / D-alanyl-D-alanine-endopeptidase (Penicillin-binding protein 4)</fullName>
    </submittedName>
</protein>
<dbReference type="PANTHER" id="PTHR30023:SF0">
    <property type="entry name" value="PENICILLIN-SENSITIVE CARBOXYPEPTIDASE A"/>
    <property type="match status" value="1"/>
</dbReference>
<accession>A0A1C4H3D1</accession>
<dbReference type="PANTHER" id="PTHR30023">
    <property type="entry name" value="D-ALANYL-D-ALANINE CARBOXYPEPTIDASE"/>
    <property type="match status" value="1"/>
</dbReference>
<dbReference type="Pfam" id="PF02113">
    <property type="entry name" value="Peptidase_S13"/>
    <property type="match status" value="2"/>
</dbReference>
<dbReference type="Gene3D" id="3.40.710.10">
    <property type="entry name" value="DD-peptidase/beta-lactamase superfamily"/>
    <property type="match status" value="2"/>
</dbReference>
<keyword evidence="4" id="KW-0121">Carboxypeptidase</keyword>
<dbReference type="GO" id="GO:0000270">
    <property type="term" value="P:peptidoglycan metabolic process"/>
    <property type="evidence" value="ECO:0007669"/>
    <property type="project" value="TreeGrafter"/>
</dbReference>
<keyword evidence="4" id="KW-0645">Protease</keyword>
<feature type="transmembrane region" description="Helical" evidence="3">
    <location>
        <begin position="26"/>
        <end position="46"/>
    </location>
</feature>
<dbReference type="RefSeq" id="WP_234696484.1">
    <property type="nucleotide sequence ID" value="NZ_FMBL01000001.1"/>
</dbReference>
<evidence type="ECO:0000313" key="5">
    <source>
        <dbReference type="Proteomes" id="UP000242610"/>
    </source>
</evidence>
<keyword evidence="3" id="KW-0472">Membrane</keyword>
<evidence type="ECO:0000256" key="2">
    <source>
        <dbReference type="ARBA" id="ARBA00022801"/>
    </source>
</evidence>
<dbReference type="AlphaFoldDB" id="A0A1C4H3D1"/>
<evidence type="ECO:0000256" key="1">
    <source>
        <dbReference type="ARBA" id="ARBA00006096"/>
    </source>
</evidence>
<dbReference type="PRINTS" id="PR00922">
    <property type="entry name" value="DADACBPTASE3"/>
</dbReference>
<name>A0A1C4H3D1_9BIFI</name>
<gene>
    <name evidence="4" type="ORF">GA0061077_0721</name>
</gene>
<comment type="similarity">
    <text evidence="1">Belongs to the peptidase S13 family.</text>
</comment>
<dbReference type="EMBL" id="FMBL01000001">
    <property type="protein sequence ID" value="SCC79426.1"/>
    <property type="molecule type" value="Genomic_DNA"/>
</dbReference>
<dbReference type="STRING" id="1505727.GA0061077_0721"/>
<dbReference type="GO" id="GO:0004185">
    <property type="term" value="F:serine-type carboxypeptidase activity"/>
    <property type="evidence" value="ECO:0007669"/>
    <property type="project" value="InterPro"/>
</dbReference>
<keyword evidence="5" id="KW-1185">Reference proteome</keyword>
<dbReference type="InterPro" id="IPR000667">
    <property type="entry name" value="Peptidase_S13"/>
</dbReference>
<dbReference type="GO" id="GO:0006508">
    <property type="term" value="P:proteolysis"/>
    <property type="evidence" value="ECO:0007669"/>
    <property type="project" value="InterPro"/>
</dbReference>
<evidence type="ECO:0000313" key="4">
    <source>
        <dbReference type="EMBL" id="SCC79426.1"/>
    </source>
</evidence>
<proteinExistence type="inferred from homology"/>
<sequence>MATQEQGFSERGMYVYRKDYTERNRVSRIVISALVTILLCASYVFADFRGLVPGPLTVLPADTNSSRISGAMRENIPIAGPVNLNKPIDVNAANGLIEAFASTPGVGADFSVAVSDASGTIVASRDPDTPREPASTMKTLTALAASSTLDMGSTFRTETLLESSDQEADEPAKLVLTSDGDMLLGAGQNDPDHINGRAGLATLADETVASLKKRGIEHIHLQYDDELFGTVRYPANIDSNNINHTNYTGIASMAVDGGRQWKGENHDIDQYTAYPELSITPAHDAALVFSSLLSQRGVAVDDEVTSGRSHGNAERIATISSATLAEVMAFTMRHSDNTLIEEFGRLTSLKMRGENSPEGATKAVKQQLNKMGIDTANLQMQDCSGLSAGSTLTVRTLVELQSRNLKIGPGSSAGEGLSIPGLVGTAQTRLHDPGAAGLLRVKTGSLEHVTSMSGNVSRKGGGVLSFAVVVNSPENYAEAKEAIDTFMSSLVEL</sequence>
<organism evidence="4 5">
    <name type="scientific">Bifidobacterium commune</name>
    <dbReference type="NCBI Taxonomy" id="1505727"/>
    <lineage>
        <taxon>Bacteria</taxon>
        <taxon>Bacillati</taxon>
        <taxon>Actinomycetota</taxon>
        <taxon>Actinomycetes</taxon>
        <taxon>Bifidobacteriales</taxon>
        <taxon>Bifidobacteriaceae</taxon>
        <taxon>Bifidobacterium</taxon>
    </lineage>
</organism>
<dbReference type="InterPro" id="IPR012338">
    <property type="entry name" value="Beta-lactam/transpept-like"/>
</dbReference>